<evidence type="ECO:0000313" key="2">
    <source>
        <dbReference type="Proteomes" id="UP000295325"/>
    </source>
</evidence>
<dbReference type="EMBL" id="SOAZ01000005">
    <property type="protein sequence ID" value="TDT61902.1"/>
    <property type="molecule type" value="Genomic_DNA"/>
</dbReference>
<name>A0A4R7KRA1_9CLOT</name>
<gene>
    <name evidence="1" type="ORF">EDD71_10581</name>
</gene>
<protein>
    <submittedName>
        <fullName evidence="1">Uncharacterized protein</fullName>
    </submittedName>
</protein>
<organism evidence="1 2">
    <name type="scientific">Fonticella tunisiensis</name>
    <dbReference type="NCBI Taxonomy" id="1096341"/>
    <lineage>
        <taxon>Bacteria</taxon>
        <taxon>Bacillati</taxon>
        <taxon>Bacillota</taxon>
        <taxon>Clostridia</taxon>
        <taxon>Eubacteriales</taxon>
        <taxon>Clostridiaceae</taxon>
        <taxon>Fonticella</taxon>
    </lineage>
</organism>
<dbReference type="Proteomes" id="UP000295325">
    <property type="component" value="Unassembled WGS sequence"/>
</dbReference>
<proteinExistence type="predicted"/>
<accession>A0A4R7KRA1</accession>
<keyword evidence="2" id="KW-1185">Reference proteome</keyword>
<comment type="caution">
    <text evidence="1">The sequence shown here is derived from an EMBL/GenBank/DDBJ whole genome shotgun (WGS) entry which is preliminary data.</text>
</comment>
<evidence type="ECO:0000313" key="1">
    <source>
        <dbReference type="EMBL" id="TDT61902.1"/>
    </source>
</evidence>
<sequence>MGSSVIAYVDKTIVKISGLKVKGLKPYQLEDNLRNFIGRPIRVIGVTGESIEMDIYGIEPEAIYKDEQGFIKAVSTADGITAADVVKIDSAQKAIEVPIDKVPRGNSEGCIKERWINIGR</sequence>
<dbReference type="OrthoDB" id="1905256at2"/>
<dbReference type="RefSeq" id="WP_133627535.1">
    <property type="nucleotide sequence ID" value="NZ_SOAZ01000005.1"/>
</dbReference>
<dbReference type="AlphaFoldDB" id="A0A4R7KRA1"/>
<reference evidence="1 2" key="1">
    <citation type="submission" date="2019-03" db="EMBL/GenBank/DDBJ databases">
        <title>Genomic Encyclopedia of Type Strains, Phase IV (KMG-IV): sequencing the most valuable type-strain genomes for metagenomic binning, comparative biology and taxonomic classification.</title>
        <authorList>
            <person name="Goeker M."/>
        </authorList>
    </citation>
    <scope>NUCLEOTIDE SEQUENCE [LARGE SCALE GENOMIC DNA]</scope>
    <source>
        <strain evidence="1 2">DSM 24455</strain>
    </source>
</reference>